<proteinExistence type="predicted"/>
<organism evidence="1 2">
    <name type="scientific">Aeromonas phage D3</name>
    <dbReference type="NCBI Taxonomy" id="2593327"/>
    <lineage>
        <taxon>Viruses</taxon>
        <taxon>Duplodnaviria</taxon>
        <taxon>Heunggongvirae</taxon>
        <taxon>Uroviricota</taxon>
        <taxon>Caudoviricetes</taxon>
        <taxon>Chimalliviridae</taxon>
        <taxon>Ludhianavirus</taxon>
        <taxon>Ludhianavirus D3</taxon>
    </lineage>
</organism>
<name>A0A514TVK2_9CAUD</name>
<dbReference type="Proteomes" id="UP000319658">
    <property type="component" value="Segment"/>
</dbReference>
<gene>
    <name evidence="1" type="ORF">D3_0059</name>
</gene>
<accession>A0A514TVK2</accession>
<evidence type="ECO:0000313" key="1">
    <source>
        <dbReference type="EMBL" id="QDJ97056.1"/>
    </source>
</evidence>
<evidence type="ECO:0000313" key="2">
    <source>
        <dbReference type="Proteomes" id="UP000319658"/>
    </source>
</evidence>
<protein>
    <submittedName>
        <fullName evidence="1">Uncharacterized protein</fullName>
    </submittedName>
</protein>
<keyword evidence="2" id="KW-1185">Reference proteome</keyword>
<dbReference type="EMBL" id="MN102098">
    <property type="protein sequence ID" value="QDJ97056.1"/>
    <property type="molecule type" value="Genomic_DNA"/>
</dbReference>
<sequence>MLQLIEVKCGLTNFYPDQVIRNNEMNLNNEIINDMVRENLSGGVTPSTLLHGAALCGGLSAQATDWGQIYGGWNDSKGLMLMKFVQEGNNPVMVEYVHVMGYIHSNNSQGLDRNAIFVPQYSWRTTERVTAGATFDMATNIKRTLSHRTDYLINDTYRQEEIVTLRPTDVLDGASNLMCREDTMRLMEQEGLESFDPQTIVAGSSVKRVGVVPSTRSNLNPSAYATECLGGALTIQNNTRNYQPGWNGTEMSGNWNTVAEIGAEMRGREPLLTQDEFFRDVRTHSGAVVDNGFGGFSIGDLEVTYPNFEEVLDLTLYDAEMYQQFNYTETSEAMGTSQLGEFVSQEIMMNIMDLMAKNDLAAIKLRGSNCDYQNGDGHLSNVNIIPYDGVSLKDDDFNLGYNMKQLVASLTTQIFVKLNGVNPSNLVPLRFSIEAELMGTCNVSVQIVDMNNASQHFDMAESGNIVGMVNRSFPTFAINNYSSIIGTSDTALQGSQNFLNNVSSYFN</sequence>
<reference evidence="1 2" key="1">
    <citation type="submission" date="2019-06" db="EMBL/GenBank/DDBJ databases">
        <title>Complete genome sequence of Aeromonas hydrophila bacteriophage D3.</title>
        <authorList>
            <person name="Rai S."/>
            <person name="Tyagi A."/>
            <person name="Kumar N."/>
            <person name="Singh N."/>
        </authorList>
    </citation>
    <scope>NUCLEOTIDE SEQUENCE [LARGE SCALE GENOMIC DNA]</scope>
</reference>